<dbReference type="VEuPathDB" id="FungiDB:FOC4_g10010483"/>
<dbReference type="VEuPathDB" id="FungiDB:FOIG_05657"/>
<comment type="caution">
    <text evidence="2">The sequence shown here is derived from an EMBL/GenBank/DDBJ whole genome shotgun (WGS) entry which is preliminary data.</text>
</comment>
<dbReference type="VEuPathDB" id="FungiDB:FOXG_02146"/>
<name>A0A420REK1_FUSOX</name>
<gene>
    <name evidence="2" type="ORF">BFJ68_g5669</name>
</gene>
<organism evidence="2 3">
    <name type="scientific">Fusarium oxysporum</name>
    <name type="common">Fusarium vascular wilt</name>
    <dbReference type="NCBI Taxonomy" id="5507"/>
    <lineage>
        <taxon>Eukaryota</taxon>
        <taxon>Fungi</taxon>
        <taxon>Dikarya</taxon>
        <taxon>Ascomycota</taxon>
        <taxon>Pezizomycotina</taxon>
        <taxon>Sordariomycetes</taxon>
        <taxon>Hypocreomycetidae</taxon>
        <taxon>Hypocreales</taxon>
        <taxon>Nectriaceae</taxon>
        <taxon>Fusarium</taxon>
        <taxon>Fusarium oxysporum species complex</taxon>
    </lineage>
</organism>
<dbReference type="VEuPathDB" id="FungiDB:FOMG_04914"/>
<feature type="compositionally biased region" description="Low complexity" evidence="1">
    <location>
        <begin position="62"/>
        <end position="88"/>
    </location>
</feature>
<feature type="region of interest" description="Disordered" evidence="1">
    <location>
        <begin position="1"/>
        <end position="27"/>
    </location>
</feature>
<evidence type="ECO:0000313" key="3">
    <source>
        <dbReference type="Proteomes" id="UP000285860"/>
    </source>
</evidence>
<dbReference type="VEuPathDB" id="FungiDB:HZS61_010045"/>
<dbReference type="Proteomes" id="UP000285860">
    <property type="component" value="Unassembled WGS sequence"/>
</dbReference>
<dbReference type="EMBL" id="MRCY01000021">
    <property type="protein sequence ID" value="RKL15457.1"/>
    <property type="molecule type" value="Genomic_DNA"/>
</dbReference>
<dbReference type="PANTHER" id="PTHR39469">
    <property type="entry name" value="CHROMOSOME 1, WHOLE GENOME SHOTGUN SEQUENCE"/>
    <property type="match status" value="1"/>
</dbReference>
<feature type="region of interest" description="Disordered" evidence="1">
    <location>
        <begin position="168"/>
        <end position="188"/>
    </location>
</feature>
<feature type="compositionally biased region" description="Polar residues" evidence="1">
    <location>
        <begin position="1"/>
        <end position="19"/>
    </location>
</feature>
<sequence length="216" mass="24059">MYLRNKSTANLVPSSSDVNLPTRHRASSDAGSLINYPMYAAAIGVDVDDLPLNQRKELMRQSSLSPSVSTPSLQRLSGGSNSNGFNSSEALLNTHQPKRVSTLPTSSAREAALATFRQSVQHELRAGTPVISNSGRETPFTPSSLLASREVEVQRSVDMSRNILLSQKQAEAQRRETQQREKEWADKAFDERMRNGDLLDVHREAMRKLQRHAKDM</sequence>
<reference evidence="2 3" key="1">
    <citation type="journal article" date="2018" name="Sci. Rep.">
        <title>Characterisation of pathogen-specific regions and novel effector candidates in Fusarium oxysporum f. sp. cepae.</title>
        <authorList>
            <person name="Armitage A.D."/>
            <person name="Taylor A."/>
            <person name="Sobczyk M.K."/>
            <person name="Baxter L."/>
            <person name="Greenfield B.P."/>
            <person name="Bates H.J."/>
            <person name="Wilson F."/>
            <person name="Jackson A.C."/>
            <person name="Ott S."/>
            <person name="Harrison R.J."/>
            <person name="Clarkson J.P."/>
        </authorList>
    </citation>
    <scope>NUCLEOTIDE SEQUENCE [LARGE SCALE GENOMIC DNA]</scope>
    <source>
        <strain evidence="2 3">Fo_A28</strain>
    </source>
</reference>
<dbReference type="AlphaFoldDB" id="A0A420REK1"/>
<protein>
    <submittedName>
        <fullName evidence="2">Uncharacterized protein</fullName>
    </submittedName>
</protein>
<accession>A0A420REK1</accession>
<dbReference type="VEuPathDB" id="FungiDB:FOZG_05085"/>
<dbReference type="VEuPathDB" id="FungiDB:FOC1_g10013612"/>
<dbReference type="PANTHER" id="PTHR39469:SF1">
    <property type="entry name" value="DUF4203 DOMAIN-CONTAINING PROTEIN"/>
    <property type="match status" value="1"/>
</dbReference>
<feature type="compositionally biased region" description="Basic and acidic residues" evidence="1">
    <location>
        <begin position="171"/>
        <end position="188"/>
    </location>
</feature>
<proteinExistence type="predicted"/>
<evidence type="ECO:0000313" key="2">
    <source>
        <dbReference type="EMBL" id="RKL15457.1"/>
    </source>
</evidence>
<evidence type="ECO:0000256" key="1">
    <source>
        <dbReference type="SAM" id="MobiDB-lite"/>
    </source>
</evidence>
<feature type="region of interest" description="Disordered" evidence="1">
    <location>
        <begin position="60"/>
        <end position="89"/>
    </location>
</feature>